<dbReference type="InterPro" id="IPR020472">
    <property type="entry name" value="WD40_PAC1"/>
</dbReference>
<evidence type="ECO:0000256" key="2">
    <source>
        <dbReference type="ARBA" id="ARBA00022737"/>
    </source>
</evidence>
<dbReference type="PROSITE" id="PS50294">
    <property type="entry name" value="WD_REPEATS_REGION"/>
    <property type="match status" value="13"/>
</dbReference>
<dbReference type="Proteomes" id="UP000663861">
    <property type="component" value="Unassembled WGS sequence"/>
</dbReference>
<feature type="repeat" description="WD" evidence="3">
    <location>
        <begin position="957"/>
        <end position="998"/>
    </location>
</feature>
<feature type="repeat" description="WD" evidence="3">
    <location>
        <begin position="870"/>
        <end position="911"/>
    </location>
</feature>
<dbReference type="InterPro" id="IPR056884">
    <property type="entry name" value="NPHP3-like_N"/>
</dbReference>
<feature type="domain" description="NACHT" evidence="5">
    <location>
        <begin position="251"/>
        <end position="395"/>
    </location>
</feature>
<dbReference type="PROSITE" id="PS50837">
    <property type="entry name" value="NACHT"/>
    <property type="match status" value="1"/>
</dbReference>
<dbReference type="EMBL" id="CAJMWY010003588">
    <property type="protein sequence ID" value="CAE6503940.1"/>
    <property type="molecule type" value="Genomic_DNA"/>
</dbReference>
<dbReference type="PANTHER" id="PTHR19848">
    <property type="entry name" value="WD40 REPEAT PROTEIN"/>
    <property type="match status" value="1"/>
</dbReference>
<feature type="repeat" description="WD" evidence="3">
    <location>
        <begin position="1372"/>
        <end position="1413"/>
    </location>
</feature>
<dbReference type="InterPro" id="IPR027417">
    <property type="entry name" value="P-loop_NTPase"/>
</dbReference>
<keyword evidence="2" id="KW-0677">Repeat</keyword>
<keyword evidence="1 3" id="KW-0853">WD repeat</keyword>
<dbReference type="SUPFAM" id="SSF52540">
    <property type="entry name" value="P-loop containing nucleoside triphosphate hydrolases"/>
    <property type="match status" value="1"/>
</dbReference>
<dbReference type="PROSITE" id="PS50082">
    <property type="entry name" value="WD_REPEATS_2"/>
    <property type="match status" value="13"/>
</dbReference>
<dbReference type="Pfam" id="PF24883">
    <property type="entry name" value="NPHP3_N"/>
    <property type="match status" value="1"/>
</dbReference>
<proteinExistence type="predicted"/>
<feature type="repeat" description="WD" evidence="3">
    <location>
        <begin position="915"/>
        <end position="956"/>
    </location>
</feature>
<feature type="repeat" description="WD" evidence="3">
    <location>
        <begin position="1000"/>
        <end position="1032"/>
    </location>
</feature>
<dbReference type="Pfam" id="PF00400">
    <property type="entry name" value="WD40"/>
    <property type="match status" value="13"/>
</dbReference>
<dbReference type="PRINTS" id="PR00320">
    <property type="entry name" value="GPROTEINBRPT"/>
</dbReference>
<dbReference type="InterPro" id="IPR036322">
    <property type="entry name" value="WD40_repeat_dom_sf"/>
</dbReference>
<feature type="repeat" description="WD" evidence="3">
    <location>
        <begin position="1284"/>
        <end position="1325"/>
    </location>
</feature>
<sequence length="1498" mass="164611">MSSEATNPNPDSNRLFPQPVGSPVQPNAPQPSQSNPPTILSRLRAHIQLLFLRLTREGTTNRLRASLQILHDGVEVFPSLQSAIAVLISSIDLLQTTTSRKEFTEITAELQTLSESVGRYVNDPASGKPSKCMANVSLLINQQAELVATKKEQNIGRCFGGSTQYEEEVREHYRRINSLFRQLEIDISMSTWSCVNEQLVNTRLEGLCPAKMASYDSALAVEIDRQSCTEGTRVSVLAELEDWSKQMGGANLYWINGMAGTGKTTIASSFCQKLEESNRLAASFFCSRSSLECRQAQRIIPTIAYQLARYSMPFQQSLFNILKDDPDIGSKTLSRQIERLLKEPFASIKEIPNNLVVVIDALDECDAKTGVELMLSLLIRHSSSLPLRFLVTSRPEPEIYRNLVSHAFGSQLHLHDIEKSVVQHDIKTYLKDKLDDISPTTEEIEQLASRSNNLFIYASTLVRQVRNGMRSAPPRFMLESVLTMVSQPAKKHAGIDQLYTAILELALGGQGDDIGPDSAKGIRAVLEIVLCAQEPIDMDTVAVLTGLSNGEQVKYALQPLLSVLHYSEKTRLVSTLHASFPDFMFNQVRSGEFFCDPSTAHRQIALKCFEVMKFRLRFNICDLESSYKADKDVEDISSRIDNAIPPALWYVCQYWADHLRQTAGADLSQALEDFLSVRLLFWMEVLNLKRGIGMGQGVLLKARQWLQADQDPSVLDLQNFVDDARDFTIAYAASSASLSTPHIYISMFLFCKESSAIYRFYSSRICKPIRLTGDALKRRKTASLATWRFKSPVLTVAFSSEGDRVAFGCRQGEIGILDAYSGTTLVDFQGHAYDVNSIAFTPDNTCIASGSDDHTIQLWDAAEGTKIGQPLQHDKVVNAVAFSPDGTHIASASNDHIVRVWSIGRSKLAQLVRSLNGHTSEVWTVAYSPSGNFMASGSQDGTIVIWEVDGGAIFRQLKNHGQPMRSIAFSPNSTYIVSGSHDPMIQLWDTQSGTIINDNFQGQKSIITALAFTSDGQRVITGSYDGTIQIWDPLTGHLVAGPFEGHTNHICSIASSVDGTRVVSGSDDSTIRIWNTQDLYHSVTLLRNHDQHNSSQPLSESASSESINLTSSEGHNRSVYSVAFSPDGKRIASGSSDQSICVWSAPDGKLISGPFKGHTDDIWSVTFSPDGRKIISGSSDNTIHIWDLGDSRSEFGPLAGHSSIVCSVAASPNGSIFASGSNDRTIRIWDLKTGKPVLNPIKGHTKAISSVAFAPNGRLLVSGSIDKTIRVWNSEDGSLFAGPFLGHTTGITSVTFSPDGAFIASGSLDCKIQVWRMSTNTPVFALGQLPTHDGYVTCVVFSPDGTRIVSSSADRTLKVWDVQDGALVGGPLCGHTESVESVTFHPDGTHFVSGSQDHTIRLWQYSYGEPSYSTRTSITKAGAFNNLPNGCTFDRWRIKLDGWVTTEDARLLFWVPSETLCSLLTPGCERVINRAGVIEVDLSDALFGGCWRECYKSE</sequence>
<comment type="caution">
    <text evidence="6">The sequence shown here is derived from an EMBL/GenBank/DDBJ whole genome shotgun (WGS) entry which is preliminary data.</text>
</comment>
<feature type="compositionally biased region" description="Low complexity" evidence="4">
    <location>
        <begin position="22"/>
        <end position="37"/>
    </location>
</feature>
<feature type="repeat" description="WD" evidence="3">
    <location>
        <begin position="1198"/>
        <end position="1239"/>
    </location>
</feature>
<protein>
    <recommendedName>
        <fullName evidence="5">NACHT domain-containing protein</fullName>
    </recommendedName>
</protein>
<organism evidence="6 7">
    <name type="scientific">Rhizoctonia solani</name>
    <dbReference type="NCBI Taxonomy" id="456999"/>
    <lineage>
        <taxon>Eukaryota</taxon>
        <taxon>Fungi</taxon>
        <taxon>Dikarya</taxon>
        <taxon>Basidiomycota</taxon>
        <taxon>Agaricomycotina</taxon>
        <taxon>Agaricomycetes</taxon>
        <taxon>Cantharellales</taxon>
        <taxon>Ceratobasidiaceae</taxon>
        <taxon>Rhizoctonia</taxon>
    </lineage>
</organism>
<reference evidence="6" key="1">
    <citation type="submission" date="2021-01" db="EMBL/GenBank/DDBJ databases">
        <authorList>
            <person name="Kaushik A."/>
        </authorList>
    </citation>
    <scope>NUCLEOTIDE SEQUENCE</scope>
    <source>
        <strain evidence="6">AG4-RS23</strain>
    </source>
</reference>
<feature type="region of interest" description="Disordered" evidence="4">
    <location>
        <begin position="1091"/>
        <end position="1111"/>
    </location>
</feature>
<feature type="repeat" description="WD" evidence="3">
    <location>
        <begin position="1329"/>
        <end position="1370"/>
    </location>
</feature>
<evidence type="ECO:0000256" key="4">
    <source>
        <dbReference type="SAM" id="MobiDB-lite"/>
    </source>
</evidence>
<name>A0A8H3CWW4_9AGAM</name>
<evidence type="ECO:0000259" key="5">
    <source>
        <dbReference type="PROSITE" id="PS50837"/>
    </source>
</evidence>
<dbReference type="InterPro" id="IPR015943">
    <property type="entry name" value="WD40/YVTN_repeat-like_dom_sf"/>
</dbReference>
<dbReference type="InterPro" id="IPR019775">
    <property type="entry name" value="WD40_repeat_CS"/>
</dbReference>
<dbReference type="SMART" id="SM00320">
    <property type="entry name" value="WD40"/>
    <property type="match status" value="14"/>
</dbReference>
<evidence type="ECO:0000313" key="6">
    <source>
        <dbReference type="EMBL" id="CAE6503940.1"/>
    </source>
</evidence>
<evidence type="ECO:0000256" key="1">
    <source>
        <dbReference type="ARBA" id="ARBA00022574"/>
    </source>
</evidence>
<dbReference type="Gene3D" id="2.130.10.10">
    <property type="entry name" value="YVTN repeat-like/Quinoprotein amine dehydrogenase"/>
    <property type="match status" value="5"/>
</dbReference>
<feature type="region of interest" description="Disordered" evidence="4">
    <location>
        <begin position="1"/>
        <end position="38"/>
    </location>
</feature>
<gene>
    <name evidence="6" type="ORF">RDB_LOCUS126721</name>
</gene>
<feature type="compositionally biased region" description="Polar residues" evidence="4">
    <location>
        <begin position="1"/>
        <end position="12"/>
    </location>
</feature>
<dbReference type="PROSITE" id="PS00678">
    <property type="entry name" value="WD_REPEATS_1"/>
    <property type="match status" value="4"/>
</dbReference>
<feature type="repeat" description="WD" evidence="3">
    <location>
        <begin position="1043"/>
        <end position="1075"/>
    </location>
</feature>
<feature type="repeat" description="WD" evidence="3">
    <location>
        <begin position="1241"/>
        <end position="1282"/>
    </location>
</feature>
<dbReference type="InterPro" id="IPR001680">
    <property type="entry name" value="WD40_rpt"/>
</dbReference>
<accession>A0A8H3CWW4</accession>
<feature type="compositionally biased region" description="Low complexity" evidence="4">
    <location>
        <begin position="1094"/>
        <end position="1111"/>
    </location>
</feature>
<evidence type="ECO:0000313" key="7">
    <source>
        <dbReference type="Proteomes" id="UP000663861"/>
    </source>
</evidence>
<dbReference type="PANTHER" id="PTHR19848:SF8">
    <property type="entry name" value="F-BOX AND WD REPEAT DOMAIN CONTAINING 7"/>
    <property type="match status" value="1"/>
</dbReference>
<feature type="repeat" description="WD" evidence="3">
    <location>
        <begin position="1112"/>
        <end position="1153"/>
    </location>
</feature>
<dbReference type="Gene3D" id="3.40.50.300">
    <property type="entry name" value="P-loop containing nucleotide triphosphate hydrolases"/>
    <property type="match status" value="1"/>
</dbReference>
<dbReference type="InterPro" id="IPR007111">
    <property type="entry name" value="NACHT_NTPase"/>
</dbReference>
<feature type="repeat" description="WD" evidence="3">
    <location>
        <begin position="828"/>
        <end position="869"/>
    </location>
</feature>
<dbReference type="SUPFAM" id="SSF50978">
    <property type="entry name" value="WD40 repeat-like"/>
    <property type="match status" value="2"/>
</dbReference>
<evidence type="ECO:0000256" key="3">
    <source>
        <dbReference type="PROSITE-ProRule" id="PRU00221"/>
    </source>
</evidence>
<dbReference type="CDD" id="cd00200">
    <property type="entry name" value="WD40"/>
    <property type="match status" value="2"/>
</dbReference>
<feature type="repeat" description="WD" evidence="3">
    <location>
        <begin position="1155"/>
        <end position="1188"/>
    </location>
</feature>